<evidence type="ECO:0000313" key="3">
    <source>
        <dbReference type="Proteomes" id="UP001183246"/>
    </source>
</evidence>
<reference evidence="3" key="1">
    <citation type="submission" date="2023-07" db="EMBL/GenBank/DDBJ databases">
        <title>30 novel species of actinomycetes from the DSMZ collection.</title>
        <authorList>
            <person name="Nouioui I."/>
        </authorList>
    </citation>
    <scope>NUCLEOTIDE SEQUENCE [LARGE SCALE GENOMIC DNA]</scope>
    <source>
        <strain evidence="3">DSM 44938</strain>
    </source>
</reference>
<dbReference type="Proteomes" id="UP001183246">
    <property type="component" value="Unassembled WGS sequence"/>
</dbReference>
<dbReference type="RefSeq" id="WP_311704234.1">
    <property type="nucleotide sequence ID" value="NZ_JAVREL010000005.1"/>
</dbReference>
<evidence type="ECO:0000313" key="2">
    <source>
        <dbReference type="EMBL" id="MDT0343091.1"/>
    </source>
</evidence>
<name>A0ABU2MNA3_9ACTN</name>
<comment type="caution">
    <text evidence="2">The sequence shown here is derived from an EMBL/GenBank/DDBJ whole genome shotgun (WGS) entry which is preliminary data.</text>
</comment>
<keyword evidence="3" id="KW-1185">Reference proteome</keyword>
<organism evidence="2 3">
    <name type="scientific">Streptomyces litchfieldiae</name>
    <dbReference type="NCBI Taxonomy" id="3075543"/>
    <lineage>
        <taxon>Bacteria</taxon>
        <taxon>Bacillati</taxon>
        <taxon>Actinomycetota</taxon>
        <taxon>Actinomycetes</taxon>
        <taxon>Kitasatosporales</taxon>
        <taxon>Streptomycetaceae</taxon>
        <taxon>Streptomyces</taxon>
    </lineage>
</organism>
<protein>
    <recommendedName>
        <fullName evidence="1">DUF6879 domain-containing protein</fullName>
    </recommendedName>
</protein>
<sequence>MSQSNVPSFADLLANARRSAVHLEMRDVYAVGDETEEFERFKLTGTIDLDPTARWWPQWLGMVRKAVGRGVVMRRARIVSEPVTDYIRWEHAATPLNLDAGELVRWLPRRQSVDIALPGADFWLFDDHIVQFNVFTGDGDWADPPKEFSEDPVVVQLCASAFEAVWQRAIDHEKFAV</sequence>
<feature type="domain" description="DUF6879" evidence="1">
    <location>
        <begin position="8"/>
        <end position="176"/>
    </location>
</feature>
<proteinExistence type="predicted"/>
<evidence type="ECO:0000259" key="1">
    <source>
        <dbReference type="Pfam" id="PF21806"/>
    </source>
</evidence>
<dbReference type="Pfam" id="PF21806">
    <property type="entry name" value="DUF6879"/>
    <property type="match status" value="1"/>
</dbReference>
<dbReference type="InterPro" id="IPR049244">
    <property type="entry name" value="DUF6879"/>
</dbReference>
<dbReference type="EMBL" id="JAVREL010000005">
    <property type="protein sequence ID" value="MDT0343091.1"/>
    <property type="molecule type" value="Genomic_DNA"/>
</dbReference>
<accession>A0ABU2MNA3</accession>
<gene>
    <name evidence="2" type="ORF">RM590_10745</name>
</gene>